<dbReference type="Gene3D" id="3.10.180.10">
    <property type="entry name" value="2,3-Dihydroxybiphenyl 1,2-Dioxygenase, domain 1"/>
    <property type="match status" value="1"/>
</dbReference>
<proteinExistence type="predicted"/>
<dbReference type="CDD" id="cd06587">
    <property type="entry name" value="VOC"/>
    <property type="match status" value="1"/>
</dbReference>
<dbReference type="InterPro" id="IPR037523">
    <property type="entry name" value="VOC_core"/>
</dbReference>
<gene>
    <name evidence="3" type="ORF">AB5J53_22895</name>
</gene>
<dbReference type="Pfam" id="PF18029">
    <property type="entry name" value="Glyoxalase_6"/>
    <property type="match status" value="1"/>
</dbReference>
<accession>A0AB39REI8</accession>
<evidence type="ECO:0000313" key="3">
    <source>
        <dbReference type="EMBL" id="XDQ54315.1"/>
    </source>
</evidence>
<dbReference type="AlphaFoldDB" id="A0AB39REI8"/>
<reference evidence="3" key="1">
    <citation type="submission" date="2024-07" db="EMBL/GenBank/DDBJ databases">
        <authorList>
            <person name="Yu S.T."/>
        </authorList>
    </citation>
    <scope>NUCLEOTIDE SEQUENCE</scope>
    <source>
        <strain evidence="3">R41</strain>
    </source>
</reference>
<evidence type="ECO:0000259" key="2">
    <source>
        <dbReference type="PROSITE" id="PS51819"/>
    </source>
</evidence>
<dbReference type="PANTHER" id="PTHR35908:SF1">
    <property type="entry name" value="CONSERVED PROTEIN"/>
    <property type="match status" value="1"/>
</dbReference>
<sequence length="148" mass="16870">MSRTRLSTVVFDAPDAHALADFYRRLLGYVVRAEEPDWVLIGPPYGGTALAFETERLYTPPVWPAGPDDQRMMLHLDIEVDDLAAETARALSEGARLAEYQPQEHVRVFFDPAGHPFCLWVHTHEKHPKRLRRHTRQATQQASGRATQ</sequence>
<protein>
    <submittedName>
        <fullName evidence="3">VOC family protein</fullName>
    </submittedName>
</protein>
<dbReference type="RefSeq" id="WP_369247537.1">
    <property type="nucleotide sequence ID" value="NZ_CP163443.1"/>
</dbReference>
<evidence type="ECO:0000256" key="1">
    <source>
        <dbReference type="SAM" id="MobiDB-lite"/>
    </source>
</evidence>
<name>A0AB39REI8_9ACTN</name>
<feature type="region of interest" description="Disordered" evidence="1">
    <location>
        <begin position="129"/>
        <end position="148"/>
    </location>
</feature>
<dbReference type="EMBL" id="CP163443">
    <property type="protein sequence ID" value="XDQ54315.1"/>
    <property type="molecule type" value="Genomic_DNA"/>
</dbReference>
<dbReference type="PROSITE" id="PS51819">
    <property type="entry name" value="VOC"/>
    <property type="match status" value="1"/>
</dbReference>
<dbReference type="SUPFAM" id="SSF54593">
    <property type="entry name" value="Glyoxalase/Bleomycin resistance protein/Dihydroxybiphenyl dioxygenase"/>
    <property type="match status" value="1"/>
</dbReference>
<dbReference type="InterPro" id="IPR041581">
    <property type="entry name" value="Glyoxalase_6"/>
</dbReference>
<feature type="domain" description="VOC" evidence="2">
    <location>
        <begin position="5"/>
        <end position="126"/>
    </location>
</feature>
<organism evidence="3">
    <name type="scientific">Streptomyces sp. R41</name>
    <dbReference type="NCBI Taxonomy" id="3238632"/>
    <lineage>
        <taxon>Bacteria</taxon>
        <taxon>Bacillati</taxon>
        <taxon>Actinomycetota</taxon>
        <taxon>Actinomycetes</taxon>
        <taxon>Kitasatosporales</taxon>
        <taxon>Streptomycetaceae</taxon>
        <taxon>Streptomyces</taxon>
    </lineage>
</organism>
<dbReference type="InterPro" id="IPR029068">
    <property type="entry name" value="Glyas_Bleomycin-R_OHBP_Dase"/>
</dbReference>
<feature type="compositionally biased region" description="Polar residues" evidence="1">
    <location>
        <begin position="137"/>
        <end position="148"/>
    </location>
</feature>
<dbReference type="PANTHER" id="PTHR35908">
    <property type="entry name" value="HYPOTHETICAL FUSION PROTEIN"/>
    <property type="match status" value="1"/>
</dbReference>